<reference evidence="2" key="2">
    <citation type="journal article" date="2015" name="Fish Shellfish Immunol.">
        <title>Early steps in the European eel (Anguilla anguilla)-Vibrio vulnificus interaction in the gills: Role of the RtxA13 toxin.</title>
        <authorList>
            <person name="Callol A."/>
            <person name="Pajuelo D."/>
            <person name="Ebbesson L."/>
            <person name="Teles M."/>
            <person name="MacKenzie S."/>
            <person name="Amaro C."/>
        </authorList>
    </citation>
    <scope>NUCLEOTIDE SEQUENCE</scope>
</reference>
<sequence>MLYCLQFYLNIIFHIIFPFCALRLKK</sequence>
<keyword evidence="1" id="KW-0472">Membrane</keyword>
<accession>A0A0E9PE96</accession>
<reference evidence="2" key="1">
    <citation type="submission" date="2014-11" db="EMBL/GenBank/DDBJ databases">
        <authorList>
            <person name="Amaro Gonzalez C."/>
        </authorList>
    </citation>
    <scope>NUCLEOTIDE SEQUENCE</scope>
</reference>
<protein>
    <submittedName>
        <fullName evidence="2">Uncharacterized protein</fullName>
    </submittedName>
</protein>
<keyword evidence="1" id="KW-0812">Transmembrane</keyword>
<dbReference type="EMBL" id="GBXM01105636">
    <property type="protein sequence ID" value="JAH02941.1"/>
    <property type="molecule type" value="Transcribed_RNA"/>
</dbReference>
<dbReference type="AlphaFoldDB" id="A0A0E9PE96"/>
<proteinExistence type="predicted"/>
<evidence type="ECO:0000313" key="2">
    <source>
        <dbReference type="EMBL" id="JAH02941.1"/>
    </source>
</evidence>
<organism evidence="2">
    <name type="scientific">Anguilla anguilla</name>
    <name type="common">European freshwater eel</name>
    <name type="synonym">Muraena anguilla</name>
    <dbReference type="NCBI Taxonomy" id="7936"/>
    <lineage>
        <taxon>Eukaryota</taxon>
        <taxon>Metazoa</taxon>
        <taxon>Chordata</taxon>
        <taxon>Craniata</taxon>
        <taxon>Vertebrata</taxon>
        <taxon>Euteleostomi</taxon>
        <taxon>Actinopterygii</taxon>
        <taxon>Neopterygii</taxon>
        <taxon>Teleostei</taxon>
        <taxon>Anguilliformes</taxon>
        <taxon>Anguillidae</taxon>
        <taxon>Anguilla</taxon>
    </lineage>
</organism>
<feature type="transmembrane region" description="Helical" evidence="1">
    <location>
        <begin position="6"/>
        <end position="24"/>
    </location>
</feature>
<name>A0A0E9PE96_ANGAN</name>
<keyword evidence="1" id="KW-1133">Transmembrane helix</keyword>
<evidence type="ECO:0000256" key="1">
    <source>
        <dbReference type="SAM" id="Phobius"/>
    </source>
</evidence>